<sequence length="511" mass="56837">MGKKPNVAIIGAGLSGLRCADILIQNGAQVTIFEARNRVGGRVHQSKLGDHLIDLGPNWIHGTGTNPITDIAEQTKTTLEDFEGNQAVISMDGNPLDDDEAAKISNFFWITIEEAFEYSNTHKATIPPERSLFDFYEEKVEKTDFTVEEKKLCIELCRLWGAYVGDPIERQSLKFFCLEECMDGNNYFVASTYKVILDYISRAALQHADIRFNQPIVKIDSVAPQGPNTRHNTTLTTATGETHTFDEVVVSCPLGWLKRNKSAFTPELPPRLTQAIDSISYGRLEKVYVTFPRAFWHNKDPATNAGAKLSAYERPTFAQFLDPAYAKGPEGILWNQECISLAALPAHCAHPTLLFYTYGPCSTYIVSKVANLDPKSQEYFKFLDDFLRPFYSRLYGYSESSPECKPLALMATQWQNDPYAGHGSYCNFQVGLRQGDRDIEVLRAGLGLDRGVWFAGEHTAPFVTLGTSTGAYWSGERAAGQICQLYGLGRVGMGIERDDSLPSAGVKRLAD</sequence>
<gene>
    <name evidence="1" type="ORF">ETB97_010469</name>
</gene>
<name>A0A5N6FRV1_PETAA</name>
<evidence type="ECO:0000313" key="1">
    <source>
        <dbReference type="EMBL" id="KAF5863241.1"/>
    </source>
</evidence>
<dbReference type="PRINTS" id="PR00419">
    <property type="entry name" value="ADXRDTASE"/>
</dbReference>
<dbReference type="GO" id="GO:0003682">
    <property type="term" value="F:chromatin binding"/>
    <property type="evidence" value="ECO:0007669"/>
    <property type="project" value="TreeGrafter"/>
</dbReference>
<dbReference type="GO" id="GO:0006338">
    <property type="term" value="P:chromatin remodeling"/>
    <property type="evidence" value="ECO:0007669"/>
    <property type="project" value="TreeGrafter"/>
</dbReference>
<dbReference type="AlphaFoldDB" id="A0A5N6FRV1"/>
<dbReference type="GO" id="GO:0016491">
    <property type="term" value="F:oxidoreductase activity"/>
    <property type="evidence" value="ECO:0007669"/>
    <property type="project" value="InterPro"/>
</dbReference>
<dbReference type="PANTHER" id="PTHR10742">
    <property type="entry name" value="FLAVIN MONOAMINE OXIDASE"/>
    <property type="match status" value="1"/>
</dbReference>
<reference evidence="1 2" key="1">
    <citation type="submission" date="2019-04" db="EMBL/GenBank/DDBJ databases">
        <title>Aspergillus burnettii sp. nov., novel species from soil in southeast Queensland.</title>
        <authorList>
            <person name="Gilchrist C.L.M."/>
            <person name="Pitt J.I."/>
            <person name="Lange L."/>
            <person name="Lacey H.J."/>
            <person name="Vuong D."/>
            <person name="Midgley D.J."/>
            <person name="Greenfield P."/>
            <person name="Bradbury M."/>
            <person name="Lacey E."/>
            <person name="Busk P.K."/>
            <person name="Pilgaard B."/>
            <person name="Chooi Y.H."/>
            <person name="Piggott A.M."/>
        </authorList>
    </citation>
    <scope>NUCLEOTIDE SEQUENCE [LARGE SCALE GENOMIC DNA]</scope>
    <source>
        <strain evidence="1 2">FRR 5400</strain>
    </source>
</reference>
<dbReference type="OMA" id="YVTFPRA"/>
<evidence type="ECO:0000313" key="2">
    <source>
        <dbReference type="Proteomes" id="UP000541154"/>
    </source>
</evidence>
<accession>A0A8H6A9Y8</accession>
<dbReference type="Pfam" id="PF01593">
    <property type="entry name" value="Amino_oxidase"/>
    <property type="match status" value="1"/>
</dbReference>
<organism evidence="1 2">
    <name type="scientific">Petromyces alliaceus</name>
    <name type="common">Aspergillus alliaceus</name>
    <dbReference type="NCBI Taxonomy" id="209559"/>
    <lineage>
        <taxon>Eukaryota</taxon>
        <taxon>Fungi</taxon>
        <taxon>Dikarya</taxon>
        <taxon>Ascomycota</taxon>
        <taxon>Pezizomycotina</taxon>
        <taxon>Eurotiomycetes</taxon>
        <taxon>Eurotiomycetidae</taxon>
        <taxon>Eurotiales</taxon>
        <taxon>Aspergillaceae</taxon>
        <taxon>Aspergillus</taxon>
        <taxon>Aspergillus subgen. Circumdati</taxon>
    </lineage>
</organism>
<dbReference type="GO" id="GO:0050660">
    <property type="term" value="F:flavin adenine dinucleotide binding"/>
    <property type="evidence" value="ECO:0007669"/>
    <property type="project" value="TreeGrafter"/>
</dbReference>
<dbReference type="SUPFAM" id="SSF51905">
    <property type="entry name" value="FAD/NAD(P)-binding domain"/>
    <property type="match status" value="1"/>
</dbReference>
<dbReference type="InterPro" id="IPR036188">
    <property type="entry name" value="FAD/NAD-bd_sf"/>
</dbReference>
<dbReference type="EMBL" id="SPNV01000056">
    <property type="protein sequence ID" value="KAF5863241.1"/>
    <property type="molecule type" value="Genomic_DNA"/>
</dbReference>
<protein>
    <submittedName>
        <fullName evidence="1">Uncharacterized protein</fullName>
    </submittedName>
</protein>
<dbReference type="InterPro" id="IPR002937">
    <property type="entry name" value="Amino_oxidase"/>
</dbReference>
<dbReference type="Proteomes" id="UP000541154">
    <property type="component" value="Unassembled WGS sequence"/>
</dbReference>
<dbReference type="InterPro" id="IPR050281">
    <property type="entry name" value="Flavin_monoamine_oxidase"/>
</dbReference>
<accession>A0A5N6FRV1</accession>
<proteinExistence type="predicted"/>
<dbReference type="SUPFAM" id="SSF54373">
    <property type="entry name" value="FAD-linked reductases, C-terminal domain"/>
    <property type="match status" value="1"/>
</dbReference>
<dbReference type="PANTHER" id="PTHR10742:SF414">
    <property type="entry name" value="CONTAINING AMINE OXIDASE, PUTATIVE (AFU_ORTHOLOGUE AFUA_3G12150)-RELATED"/>
    <property type="match status" value="1"/>
</dbReference>
<comment type="caution">
    <text evidence="1">The sequence shown here is derived from an EMBL/GenBank/DDBJ whole genome shotgun (WGS) entry which is preliminary data.</text>
</comment>
<dbReference type="Gene3D" id="3.50.50.60">
    <property type="entry name" value="FAD/NAD(P)-binding domain"/>
    <property type="match status" value="1"/>
</dbReference>
<dbReference type="Gene3D" id="3.90.660.10">
    <property type="match status" value="1"/>
</dbReference>
<keyword evidence="2" id="KW-1185">Reference proteome</keyword>